<dbReference type="InterPro" id="IPR010982">
    <property type="entry name" value="Lambda_DNA-bd_dom_sf"/>
</dbReference>
<keyword evidence="2" id="KW-0238">DNA-binding</keyword>
<dbReference type="Proteomes" id="UP000460549">
    <property type="component" value="Unassembled WGS sequence"/>
</dbReference>
<dbReference type="GO" id="GO:0003677">
    <property type="term" value="F:DNA binding"/>
    <property type="evidence" value="ECO:0007669"/>
    <property type="project" value="UniProtKB-KW"/>
</dbReference>
<evidence type="ECO:0000313" key="5">
    <source>
        <dbReference type="EMBL" id="MSU07040.1"/>
    </source>
</evidence>
<accession>A0A7X2TSB6</accession>
<feature type="domain" description="HTH cro/C1-type" evidence="4">
    <location>
        <begin position="40"/>
        <end position="76"/>
    </location>
</feature>
<keyword evidence="3" id="KW-0804">Transcription</keyword>
<sequence length="103" mass="11820">MLSVYKDEIKDALYPKRGTVDKRYKIVSIEKPKAWSSSEIKKLRKQLQLSQSLFAEALGVSLSTVVSWENKRTIPSPLACRVFDILSRYPDILLEAHVVEIKK</sequence>
<dbReference type="AlphaFoldDB" id="A0A7X2TSB6"/>
<evidence type="ECO:0000256" key="3">
    <source>
        <dbReference type="ARBA" id="ARBA00023163"/>
    </source>
</evidence>
<name>A0A7X2TSB6_9SPIO</name>
<gene>
    <name evidence="5" type="ORF">FYJ80_09710</name>
</gene>
<protein>
    <submittedName>
        <fullName evidence="5">Helix-turn-helix domain-containing protein</fullName>
    </submittedName>
</protein>
<dbReference type="PANTHER" id="PTHR36511">
    <property type="entry name" value="MERR FAMILY BACTERIAL REGULATORY PROTEIN"/>
    <property type="match status" value="1"/>
</dbReference>
<dbReference type="Gene3D" id="1.10.260.40">
    <property type="entry name" value="lambda repressor-like DNA-binding domains"/>
    <property type="match status" value="1"/>
</dbReference>
<dbReference type="CDD" id="cd00093">
    <property type="entry name" value="HTH_XRE"/>
    <property type="match status" value="1"/>
</dbReference>
<dbReference type="InterPro" id="IPR001387">
    <property type="entry name" value="Cro/C1-type_HTH"/>
</dbReference>
<dbReference type="SUPFAM" id="SSF47413">
    <property type="entry name" value="lambda repressor-like DNA-binding domains"/>
    <property type="match status" value="1"/>
</dbReference>
<dbReference type="PANTHER" id="PTHR36511:SF3">
    <property type="entry name" value="ANTITOXIN HIGA-2"/>
    <property type="match status" value="1"/>
</dbReference>
<keyword evidence="6" id="KW-1185">Reference proteome</keyword>
<dbReference type="EMBL" id="VUNN01000023">
    <property type="protein sequence ID" value="MSU07040.1"/>
    <property type="molecule type" value="Genomic_DNA"/>
</dbReference>
<evidence type="ECO:0000256" key="1">
    <source>
        <dbReference type="ARBA" id="ARBA00023015"/>
    </source>
</evidence>
<reference evidence="5 6" key="1">
    <citation type="submission" date="2019-08" db="EMBL/GenBank/DDBJ databases">
        <title>In-depth cultivation of the pig gut microbiome towards novel bacterial diversity and tailored functional studies.</title>
        <authorList>
            <person name="Wylensek D."/>
            <person name="Hitch T.C.A."/>
            <person name="Clavel T."/>
        </authorList>
    </citation>
    <scope>NUCLEOTIDE SEQUENCE [LARGE SCALE GENOMIC DNA]</scope>
    <source>
        <strain evidence="5 6">NM-380-WT-3C1</strain>
    </source>
</reference>
<organism evidence="5 6">
    <name type="scientific">Bullifex porci</name>
    <dbReference type="NCBI Taxonomy" id="2606638"/>
    <lineage>
        <taxon>Bacteria</taxon>
        <taxon>Pseudomonadati</taxon>
        <taxon>Spirochaetota</taxon>
        <taxon>Spirochaetia</taxon>
        <taxon>Spirochaetales</taxon>
        <taxon>Spirochaetaceae</taxon>
        <taxon>Bullifex</taxon>
    </lineage>
</organism>
<dbReference type="Pfam" id="PF01381">
    <property type="entry name" value="HTH_3"/>
    <property type="match status" value="1"/>
</dbReference>
<proteinExistence type="predicted"/>
<dbReference type="InterPro" id="IPR052359">
    <property type="entry name" value="HTH-type_reg/antitoxin"/>
</dbReference>
<dbReference type="PROSITE" id="PS50943">
    <property type="entry name" value="HTH_CROC1"/>
    <property type="match status" value="1"/>
</dbReference>
<comment type="caution">
    <text evidence="5">The sequence shown here is derived from an EMBL/GenBank/DDBJ whole genome shotgun (WGS) entry which is preliminary data.</text>
</comment>
<keyword evidence="1" id="KW-0805">Transcription regulation</keyword>
<evidence type="ECO:0000256" key="2">
    <source>
        <dbReference type="ARBA" id="ARBA00023125"/>
    </source>
</evidence>
<dbReference type="RefSeq" id="WP_154426409.1">
    <property type="nucleotide sequence ID" value="NZ_JAQYGB010000043.1"/>
</dbReference>
<evidence type="ECO:0000259" key="4">
    <source>
        <dbReference type="PROSITE" id="PS50943"/>
    </source>
</evidence>
<evidence type="ECO:0000313" key="6">
    <source>
        <dbReference type="Proteomes" id="UP000460549"/>
    </source>
</evidence>
<dbReference type="SMART" id="SM00530">
    <property type="entry name" value="HTH_XRE"/>
    <property type="match status" value="1"/>
</dbReference>